<evidence type="ECO:0000313" key="2">
    <source>
        <dbReference type="EMBL" id="KAE8240647.1"/>
    </source>
</evidence>
<feature type="region of interest" description="Disordered" evidence="1">
    <location>
        <begin position="110"/>
        <end position="183"/>
    </location>
</feature>
<feature type="non-terminal residue" evidence="2">
    <location>
        <position position="1"/>
    </location>
</feature>
<feature type="compositionally biased region" description="Low complexity" evidence="1">
    <location>
        <begin position="134"/>
        <end position="156"/>
    </location>
</feature>
<organism evidence="2 3">
    <name type="scientific">Tilletia indica</name>
    <dbReference type="NCBI Taxonomy" id="43049"/>
    <lineage>
        <taxon>Eukaryota</taxon>
        <taxon>Fungi</taxon>
        <taxon>Dikarya</taxon>
        <taxon>Basidiomycota</taxon>
        <taxon>Ustilaginomycotina</taxon>
        <taxon>Exobasidiomycetes</taxon>
        <taxon>Tilletiales</taxon>
        <taxon>Tilletiaceae</taxon>
        <taxon>Tilletia</taxon>
    </lineage>
</organism>
<reference evidence="2" key="2">
    <citation type="journal article" date="2019" name="IMA Fungus">
        <title>Genome sequencing and comparison of five Tilletia species to identify candidate genes for the detection of regulated species infecting wheat.</title>
        <authorList>
            <person name="Nguyen H.D.T."/>
            <person name="Sultana T."/>
            <person name="Kesanakurti P."/>
            <person name="Hambleton S."/>
        </authorList>
    </citation>
    <scope>NUCLEOTIDE SEQUENCE</scope>
    <source>
        <strain evidence="2">DAOMC 236416</strain>
    </source>
</reference>
<proteinExistence type="predicted"/>
<feature type="compositionally biased region" description="Low complexity" evidence="1">
    <location>
        <begin position="34"/>
        <end position="50"/>
    </location>
</feature>
<accession>A0A8T8SHR5</accession>
<keyword evidence="3" id="KW-1185">Reference proteome</keyword>
<dbReference type="AlphaFoldDB" id="A0A8T8SHR5"/>
<dbReference type="EMBL" id="LWDF02001026">
    <property type="protein sequence ID" value="KAE8240647.1"/>
    <property type="molecule type" value="Genomic_DNA"/>
</dbReference>
<sequence>EGDPRQQERRRVRAIKAPESCSSVDTLLSPPPESNSLSLPSGTTRRSTATSMSSLVSQYSKAASTNAVSAASTVSPYGAGVASSISSAFYTDLYYPASFTVTSVASQASASDKSASEQASQTASSLSKQASQTASSVSKQAGKSASSVSKSAPSFSTLETPLTSRSRQLPPSRQLLYGLRFSS</sequence>
<comment type="caution">
    <text evidence="2">The sequence shown here is derived from an EMBL/GenBank/DDBJ whole genome shotgun (WGS) entry which is preliminary data.</text>
</comment>
<feature type="region of interest" description="Disordered" evidence="1">
    <location>
        <begin position="1"/>
        <end position="50"/>
    </location>
</feature>
<protein>
    <submittedName>
        <fullName evidence="2">Uncharacterized protein</fullName>
    </submittedName>
</protein>
<evidence type="ECO:0000256" key="1">
    <source>
        <dbReference type="SAM" id="MobiDB-lite"/>
    </source>
</evidence>
<dbReference type="Proteomes" id="UP000077521">
    <property type="component" value="Unassembled WGS sequence"/>
</dbReference>
<gene>
    <name evidence="2" type="ORF">A4X13_0g7671</name>
</gene>
<reference evidence="2" key="1">
    <citation type="submission" date="2016-04" db="EMBL/GenBank/DDBJ databases">
        <authorList>
            <person name="Nguyen H.D."/>
            <person name="Samba Siva P."/>
            <person name="Cullis J."/>
            <person name="Levesque C.A."/>
            <person name="Hambleton S."/>
        </authorList>
    </citation>
    <scope>NUCLEOTIDE SEQUENCE</scope>
    <source>
        <strain evidence="2">DAOMC 236416</strain>
    </source>
</reference>
<name>A0A8T8SHR5_9BASI</name>
<evidence type="ECO:0000313" key="3">
    <source>
        <dbReference type="Proteomes" id="UP000077521"/>
    </source>
</evidence>
<feature type="compositionally biased region" description="Polar residues" evidence="1">
    <location>
        <begin position="157"/>
        <end position="171"/>
    </location>
</feature>
<feature type="compositionally biased region" description="Low complexity" evidence="1">
    <location>
        <begin position="110"/>
        <end position="127"/>
    </location>
</feature>